<dbReference type="Gene3D" id="3.40.50.1820">
    <property type="entry name" value="alpha/beta hydrolase"/>
    <property type="match status" value="1"/>
</dbReference>
<feature type="signal peptide" evidence="2">
    <location>
        <begin position="1"/>
        <end position="18"/>
    </location>
</feature>
<feature type="chain" id="PRO_5046623026" evidence="2">
    <location>
        <begin position="19"/>
        <end position="286"/>
    </location>
</feature>
<dbReference type="InterPro" id="IPR049492">
    <property type="entry name" value="BD-FAE-like_dom"/>
</dbReference>
<dbReference type="RefSeq" id="WP_225554310.1">
    <property type="nucleotide sequence ID" value="NZ_JADEYP010000025.1"/>
</dbReference>
<evidence type="ECO:0000256" key="2">
    <source>
        <dbReference type="SAM" id="SignalP"/>
    </source>
</evidence>
<evidence type="ECO:0000313" key="5">
    <source>
        <dbReference type="Proteomes" id="UP001165302"/>
    </source>
</evidence>
<reference evidence="4" key="1">
    <citation type="submission" date="2020-10" db="EMBL/GenBank/DDBJ databases">
        <authorList>
            <person name="Lu T."/>
            <person name="Wang Q."/>
            <person name="Han X."/>
        </authorList>
    </citation>
    <scope>NUCLEOTIDE SEQUENCE</scope>
    <source>
        <strain evidence="4">WQ 366</strain>
    </source>
</reference>
<keyword evidence="5" id="KW-1185">Reference proteome</keyword>
<feature type="domain" description="BD-FAE-like" evidence="3">
    <location>
        <begin position="47"/>
        <end position="242"/>
    </location>
</feature>
<accession>A0ABS7ZBD8</accession>
<dbReference type="InterPro" id="IPR029058">
    <property type="entry name" value="AB_hydrolase_fold"/>
</dbReference>
<organism evidence="4 5">
    <name type="scientific">Sphingobacterium bovistauri</name>
    <dbReference type="NCBI Taxonomy" id="2781959"/>
    <lineage>
        <taxon>Bacteria</taxon>
        <taxon>Pseudomonadati</taxon>
        <taxon>Bacteroidota</taxon>
        <taxon>Sphingobacteriia</taxon>
        <taxon>Sphingobacteriales</taxon>
        <taxon>Sphingobacteriaceae</taxon>
        <taxon>Sphingobacterium</taxon>
    </lineage>
</organism>
<dbReference type="Pfam" id="PF20434">
    <property type="entry name" value="BD-FAE"/>
    <property type="match status" value="1"/>
</dbReference>
<dbReference type="EMBL" id="JADEYP010000025">
    <property type="protein sequence ID" value="MCA5006029.1"/>
    <property type="molecule type" value="Genomic_DNA"/>
</dbReference>
<dbReference type="InterPro" id="IPR050300">
    <property type="entry name" value="GDXG_lipolytic_enzyme"/>
</dbReference>
<dbReference type="PANTHER" id="PTHR48081">
    <property type="entry name" value="AB HYDROLASE SUPERFAMILY PROTEIN C4A8.06C"/>
    <property type="match status" value="1"/>
</dbReference>
<dbReference type="SUPFAM" id="SSF53474">
    <property type="entry name" value="alpha/beta-Hydrolases"/>
    <property type="match status" value="1"/>
</dbReference>
<name>A0ABS7ZBD8_9SPHI</name>
<gene>
    <name evidence="4" type="ORF">IPZ78_12805</name>
</gene>
<dbReference type="Proteomes" id="UP001165302">
    <property type="component" value="Unassembled WGS sequence"/>
</dbReference>
<evidence type="ECO:0000259" key="3">
    <source>
        <dbReference type="Pfam" id="PF20434"/>
    </source>
</evidence>
<dbReference type="PANTHER" id="PTHR48081:SF6">
    <property type="entry name" value="PEPTIDASE S9 PROLYL OLIGOPEPTIDASE CATALYTIC DOMAIN-CONTAINING PROTEIN"/>
    <property type="match status" value="1"/>
</dbReference>
<evidence type="ECO:0000256" key="1">
    <source>
        <dbReference type="ARBA" id="ARBA00022801"/>
    </source>
</evidence>
<comment type="caution">
    <text evidence="4">The sequence shown here is derived from an EMBL/GenBank/DDBJ whole genome shotgun (WGS) entry which is preliminary data.</text>
</comment>
<evidence type="ECO:0000313" key="4">
    <source>
        <dbReference type="EMBL" id="MCA5006029.1"/>
    </source>
</evidence>
<keyword evidence="1 4" id="KW-0378">Hydrolase</keyword>
<protein>
    <submittedName>
        <fullName evidence="4">Alpha/beta hydrolase</fullName>
    </submittedName>
</protein>
<proteinExistence type="predicted"/>
<dbReference type="GO" id="GO:0016787">
    <property type="term" value="F:hydrolase activity"/>
    <property type="evidence" value="ECO:0007669"/>
    <property type="project" value="UniProtKB-KW"/>
</dbReference>
<sequence length="286" mass="32160">MKLYLSIFMSLLFGFLQAQEQLALYSVIPNKKDTADISKNSPALYAYIPSEIKHAKVFLIFPGGGYHHLAMDHEGHQVAKRLSDLGYCAFVLKYRLPSAKQQIDKRIAPIQDAQQAMVVVKDKVTTLKMKKPSIGVVGFSAGGHLASTLSTHFETDYQAKKISSKLLRPDFSILVYPVISMVDGVTHNGSKTNLIGPDFSDTDLTRFSNEKQITENTPPAFLIHAKDDKAVPIENSLLYQRALDNYKIPNYLFSYELGGHGFGMNNKKEPKDWFVPMLEWVEKVKM</sequence>
<keyword evidence="2" id="KW-0732">Signal</keyword>